<reference evidence="3" key="1">
    <citation type="submission" date="2018-02" db="EMBL/GenBank/DDBJ databases">
        <authorList>
            <person name="Cohen D.B."/>
            <person name="Kent A.D."/>
        </authorList>
    </citation>
    <scope>NUCLEOTIDE SEQUENCE</scope>
</reference>
<evidence type="ECO:0000256" key="2">
    <source>
        <dbReference type="ARBA" id="ARBA00023157"/>
    </source>
</evidence>
<evidence type="ECO:0000256" key="1">
    <source>
        <dbReference type="ARBA" id="ARBA00022729"/>
    </source>
</evidence>
<evidence type="ECO:0008006" key="4">
    <source>
        <dbReference type="Google" id="ProtNLM"/>
    </source>
</evidence>
<sequence length="188" mass="21288">MRDSGNFVLYDYHNDSYVIWNSFDFPTDTISSGQNLSIMDRLVSSVSTSDKSSGRFYLDMQTDGNFVAYPVNSSGVSDDSYWSSGTPNSGDSVQLILSHIGIGNKADCNCYPGFEFINANNKFLGCYKNLSDDACRRSKDPSILYSIVPLENMWWTDYPYLVVPMEKEDCGKSCLKDCDERRYHDTRP</sequence>
<name>A0A2N9H4Q6_FAGSY</name>
<dbReference type="Gene3D" id="2.90.10.10">
    <property type="entry name" value="Bulb-type lectin domain"/>
    <property type="match status" value="1"/>
</dbReference>
<accession>A0A2N9H4Q6</accession>
<dbReference type="InterPro" id="IPR036426">
    <property type="entry name" value="Bulb-type_lectin_dom_sf"/>
</dbReference>
<proteinExistence type="predicted"/>
<dbReference type="PANTHER" id="PTHR47976">
    <property type="entry name" value="G-TYPE LECTIN S-RECEPTOR-LIKE SERINE/THREONINE-PROTEIN KINASE SD2-5"/>
    <property type="match status" value="1"/>
</dbReference>
<dbReference type="AlphaFoldDB" id="A0A2N9H4Q6"/>
<evidence type="ECO:0000313" key="3">
    <source>
        <dbReference type="EMBL" id="SPD06905.1"/>
    </source>
</evidence>
<organism evidence="3">
    <name type="scientific">Fagus sylvatica</name>
    <name type="common">Beechnut</name>
    <dbReference type="NCBI Taxonomy" id="28930"/>
    <lineage>
        <taxon>Eukaryota</taxon>
        <taxon>Viridiplantae</taxon>
        <taxon>Streptophyta</taxon>
        <taxon>Embryophyta</taxon>
        <taxon>Tracheophyta</taxon>
        <taxon>Spermatophyta</taxon>
        <taxon>Magnoliopsida</taxon>
        <taxon>eudicotyledons</taxon>
        <taxon>Gunneridae</taxon>
        <taxon>Pentapetalae</taxon>
        <taxon>rosids</taxon>
        <taxon>fabids</taxon>
        <taxon>Fagales</taxon>
        <taxon>Fagaceae</taxon>
        <taxon>Fagus</taxon>
    </lineage>
</organism>
<dbReference type="EMBL" id="OIVN01002846">
    <property type="protein sequence ID" value="SPD06905.1"/>
    <property type="molecule type" value="Genomic_DNA"/>
</dbReference>
<dbReference type="PANTHER" id="PTHR47976:SF49">
    <property type="entry name" value="RECEPTOR-LIKE SERINE_THREONINE-PROTEIN KINASE"/>
    <property type="match status" value="1"/>
</dbReference>
<keyword evidence="1" id="KW-0732">Signal</keyword>
<gene>
    <name evidence="3" type="ORF">FSB_LOCUS34787</name>
</gene>
<protein>
    <recommendedName>
        <fullName evidence="4">Bulb-type lectin domain-containing protein</fullName>
    </recommendedName>
</protein>
<keyword evidence="2" id="KW-1015">Disulfide bond</keyword>
<dbReference type="SUPFAM" id="SSF51110">
    <property type="entry name" value="alpha-D-mannose-specific plant lectins"/>
    <property type="match status" value="1"/>
</dbReference>
<dbReference type="InterPro" id="IPR051343">
    <property type="entry name" value="G-type_lectin_kinases/EP1-like"/>
</dbReference>